<feature type="domain" description="NADH:flavin oxidoreductase/NADH oxidase N-terminal" evidence="1">
    <location>
        <begin position="7"/>
        <end position="339"/>
    </location>
</feature>
<gene>
    <name evidence="2" type="ORF">JHW45_03960</name>
</gene>
<evidence type="ECO:0000313" key="3">
    <source>
        <dbReference type="Proteomes" id="UP001218412"/>
    </source>
</evidence>
<dbReference type="InterPro" id="IPR013785">
    <property type="entry name" value="Aldolase_TIM"/>
</dbReference>
<dbReference type="Proteomes" id="UP001218412">
    <property type="component" value="Chromosome"/>
</dbReference>
<dbReference type="PANTHER" id="PTHR22893">
    <property type="entry name" value="NADH OXIDOREDUCTASE-RELATED"/>
    <property type="match status" value="1"/>
</dbReference>
<dbReference type="InterPro" id="IPR001155">
    <property type="entry name" value="OxRdtase_FMN_N"/>
</dbReference>
<dbReference type="PANTHER" id="PTHR22893:SF91">
    <property type="entry name" value="NADPH DEHYDROGENASE 2-RELATED"/>
    <property type="match status" value="1"/>
</dbReference>
<dbReference type="InterPro" id="IPR045247">
    <property type="entry name" value="Oye-like"/>
</dbReference>
<dbReference type="SUPFAM" id="SSF51395">
    <property type="entry name" value="FMN-linked oxidoreductases"/>
    <property type="match status" value="1"/>
</dbReference>
<evidence type="ECO:0000259" key="1">
    <source>
        <dbReference type="Pfam" id="PF00724"/>
    </source>
</evidence>
<evidence type="ECO:0000313" key="2">
    <source>
        <dbReference type="EMBL" id="WCR11556.1"/>
    </source>
</evidence>
<organism evidence="2 3">
    <name type="scientific">Paracoccus stylophorae</name>
    <dbReference type="NCBI Taxonomy" id="659350"/>
    <lineage>
        <taxon>Bacteria</taxon>
        <taxon>Pseudomonadati</taxon>
        <taxon>Pseudomonadota</taxon>
        <taxon>Alphaproteobacteria</taxon>
        <taxon>Rhodobacterales</taxon>
        <taxon>Paracoccaceae</taxon>
        <taxon>Paracoccus</taxon>
    </lineage>
</organism>
<dbReference type="RefSeq" id="WP_272859662.1">
    <property type="nucleotide sequence ID" value="NZ_CP067134.1"/>
</dbReference>
<dbReference type="Pfam" id="PF00724">
    <property type="entry name" value="Oxidored_FMN"/>
    <property type="match status" value="1"/>
</dbReference>
<dbReference type="EMBL" id="CP067134">
    <property type="protein sequence ID" value="WCR11556.1"/>
    <property type="molecule type" value="Genomic_DNA"/>
</dbReference>
<name>A0ABY7SZ89_9RHOB</name>
<proteinExistence type="predicted"/>
<keyword evidence="3" id="KW-1185">Reference proteome</keyword>
<protein>
    <submittedName>
        <fullName evidence="2">Alkene reductase</fullName>
    </submittedName>
</protein>
<reference evidence="2 3" key="1">
    <citation type="submission" date="2021-01" db="EMBL/GenBank/DDBJ databases">
        <title>Biogeographic distribution of Paracoccus.</title>
        <authorList>
            <person name="Hollensteiner J."/>
            <person name="Leineberger J."/>
            <person name="Brinkhoff T."/>
            <person name="Daniel R."/>
        </authorList>
    </citation>
    <scope>NUCLEOTIDE SEQUENCE [LARGE SCALE GENOMIC DNA]</scope>
    <source>
        <strain evidence="2 3">LMG25392</strain>
    </source>
</reference>
<sequence length="362" mass="39146">MTDTSILFQPLRAGDLALANRVLMAPLTRNRAHPDGTPHEMAETYYAQRASAGLIVSEATQISPMGKGYIDTPGIHSRKHADAWARIVEAVHAAGGCIALQLWHVGRISHVSLLPDGARPLSSSAVPANAKTFTRNGFEECSPPVAMSAEDIARTLDEFATAARFARDAGFDGVEIHGANGYLLDQFLQDGVNRRDDDYGGPTENRMRLLSEVLDRVSDVFDPSRVGVRLSPLGQANDMTDSDPETLFGAVIDMLSQRNLAYLHFVEGFVSADTSGEERAMLKRLRKRFDGVYIGNGGYDGASAAEAIGAGDADAISFGRPFIANPDLPERFRRGAPLNHPDQDTFYGGGAAGYTDYPFLDR</sequence>
<dbReference type="CDD" id="cd02933">
    <property type="entry name" value="OYE_like_FMN"/>
    <property type="match status" value="1"/>
</dbReference>
<accession>A0ABY7SZ89</accession>
<dbReference type="Gene3D" id="3.20.20.70">
    <property type="entry name" value="Aldolase class I"/>
    <property type="match status" value="1"/>
</dbReference>